<feature type="transmembrane region" description="Helical" evidence="1">
    <location>
        <begin position="878"/>
        <end position="897"/>
    </location>
</feature>
<dbReference type="Pfam" id="PF00873">
    <property type="entry name" value="ACR_tran"/>
    <property type="match status" value="1"/>
</dbReference>
<feature type="transmembrane region" description="Helical" evidence="1">
    <location>
        <begin position="391"/>
        <end position="416"/>
    </location>
</feature>
<evidence type="ECO:0000256" key="1">
    <source>
        <dbReference type="SAM" id="Phobius"/>
    </source>
</evidence>
<keyword evidence="1" id="KW-0812">Transmembrane</keyword>
<evidence type="ECO:0000313" key="2">
    <source>
        <dbReference type="EMBL" id="MDM4018509.1"/>
    </source>
</evidence>
<dbReference type="Gene3D" id="3.30.2090.10">
    <property type="entry name" value="Multidrug efflux transporter AcrB TolC docking domain, DN and DC subdomains"/>
    <property type="match status" value="2"/>
</dbReference>
<accession>A0ABT7PPT5</accession>
<feature type="transmembrane region" description="Helical" evidence="1">
    <location>
        <begin position="436"/>
        <end position="465"/>
    </location>
</feature>
<dbReference type="RefSeq" id="WP_289166383.1">
    <property type="nucleotide sequence ID" value="NZ_JASZZN010000022.1"/>
</dbReference>
<feature type="transmembrane region" description="Helical" evidence="1">
    <location>
        <begin position="339"/>
        <end position="358"/>
    </location>
</feature>
<sequence>MGLIQFSLRNRFAVLAATIALGVLGVAVIPGITIDILPDFKKPVVVSFFSYPGLPTMDMEKSVTSRVERALTLAGKIEHQESRTVPGAAVIKVFFQPGADASSAMNDIVNLEASDMFHLPPGIEWPFTLRSEPANLPVVLAAISGEGLSEQQLYTIGYYAVRNKMGGLKGVQIPHPFGGKFRQMMIYVDPAKLQAYHLDSTDVVDALQKSNLVLASGTARMGGTDYQIHPRNTLPTIDEIESIAIAVRDDHPIFIRDVARVEDDAALQYNIVRVNGKRSVYCPLLREPGENTIAVVDRIYEGIGAEIPKMKERGDIPEATEVTLVSDQSSYIRNAISNLYKQIGLGSILVAIVVVVFLRRFLPTVIIVLSVLFAVLIGSLGFAYSGQTINVMTLGGLALAIGTVVDAAIVVVENVVRHQRMGKTPMDAARDGASEVSGAILAGTLTTLAVFLPAVFLTGMIQYLFTPLSLAATLTIGASYVLALTVVPAFCATFVRDSALPDTDPTQPTRQTAKGSGAYVKLLSRLLASPAIASIAIITVVAGSFYWLPQVGTELFPSVDSGSFELRIKTTPGTELEATERLVERIENTIKEVIPEEQIETLIANIGLPVGKGAGFSTVLSSNSGPDTAYLIVNLKQANRTTGTSEYIGRLRERLADEYPLERFLFVSGGIVNMALNEGVATPINVQVSAGTLGQCRDAAERIVQAVQRIPGTADVQIAQSLDYPQLDVQVDRTRAKYLGVDQEDVAKTILTSLGSSVGYAPTIWIDPKTGVDFFMGVQYESNRFDSLDEIRNMPISLATPDGPVTIPVSNIATIKRVNIPGEIAHYNISRVNDVHVNVDGRDLGSVAADIEAVLATMEFENGVGVTLRGPVEKMRSGLGMLGIGLAVATLLVYLILMAQFRSFVDPLIIMLSVPLGLGGIVVVLYATGTTLNIQSLMGTLMMVGVVVNNAILLIDFANQRRAVGQRVKDAMLSAAGVRLKPILMTSLTLVASMLPLSIQLAPGNEAMIPLARALLGGMVVSTILTLLLVPCVYILVHRDRTDKPDGNQPTTSPTPSMA</sequence>
<feature type="transmembrane region" description="Helical" evidence="1">
    <location>
        <begin position="909"/>
        <end position="928"/>
    </location>
</feature>
<dbReference type="PRINTS" id="PR00702">
    <property type="entry name" value="ACRIFLAVINRP"/>
</dbReference>
<feature type="transmembrane region" description="Helical" evidence="1">
    <location>
        <begin position="934"/>
        <end position="959"/>
    </location>
</feature>
<dbReference type="PANTHER" id="PTHR32063">
    <property type="match status" value="1"/>
</dbReference>
<dbReference type="InterPro" id="IPR027463">
    <property type="entry name" value="AcrB_DN_DC_subdom"/>
</dbReference>
<feature type="transmembrane region" description="Helical" evidence="1">
    <location>
        <begin position="365"/>
        <end position="385"/>
    </location>
</feature>
<dbReference type="SUPFAM" id="SSF82693">
    <property type="entry name" value="Multidrug efflux transporter AcrB pore domain, PN1, PN2, PC1 and PC2 subdomains"/>
    <property type="match status" value="2"/>
</dbReference>
<keyword evidence="3" id="KW-1185">Reference proteome</keyword>
<dbReference type="Gene3D" id="3.30.70.1320">
    <property type="entry name" value="Multidrug efflux transporter AcrB pore domain like"/>
    <property type="match status" value="1"/>
</dbReference>
<protein>
    <submittedName>
        <fullName evidence="2">Efflux RND transporter permease subunit</fullName>
    </submittedName>
</protein>
<organism evidence="2 3">
    <name type="scientific">Roseiconus lacunae</name>
    <dbReference type="NCBI Taxonomy" id="2605694"/>
    <lineage>
        <taxon>Bacteria</taxon>
        <taxon>Pseudomonadati</taxon>
        <taxon>Planctomycetota</taxon>
        <taxon>Planctomycetia</taxon>
        <taxon>Pirellulales</taxon>
        <taxon>Pirellulaceae</taxon>
        <taxon>Roseiconus</taxon>
    </lineage>
</organism>
<reference evidence="2 3" key="1">
    <citation type="submission" date="2023-06" db="EMBL/GenBank/DDBJ databases">
        <title>Roseiconus lacunae JC819 isolated from Gulf of Mannar region, Tamil Nadu.</title>
        <authorList>
            <person name="Pk S."/>
            <person name="Ch S."/>
            <person name="Ch V.R."/>
        </authorList>
    </citation>
    <scope>NUCLEOTIDE SEQUENCE [LARGE SCALE GENOMIC DNA]</scope>
    <source>
        <strain evidence="2 3">JC819</strain>
    </source>
</reference>
<keyword evidence="1" id="KW-1133">Transmembrane helix</keyword>
<comment type="caution">
    <text evidence="2">The sequence shown here is derived from an EMBL/GenBank/DDBJ whole genome shotgun (WGS) entry which is preliminary data.</text>
</comment>
<dbReference type="EMBL" id="JASZZN010000022">
    <property type="protein sequence ID" value="MDM4018509.1"/>
    <property type="molecule type" value="Genomic_DNA"/>
</dbReference>
<dbReference type="Gene3D" id="3.30.70.1440">
    <property type="entry name" value="Multidrug efflux transporter AcrB pore domain"/>
    <property type="match status" value="1"/>
</dbReference>
<keyword evidence="1" id="KW-0472">Membrane</keyword>
<feature type="transmembrane region" description="Helical" evidence="1">
    <location>
        <begin position="980"/>
        <end position="1002"/>
    </location>
</feature>
<feature type="transmembrane region" description="Helical" evidence="1">
    <location>
        <begin position="526"/>
        <end position="548"/>
    </location>
</feature>
<dbReference type="PANTHER" id="PTHR32063:SF8">
    <property type="entry name" value="CATION EFFLUX PROTEIN"/>
    <property type="match status" value="1"/>
</dbReference>
<dbReference type="SUPFAM" id="SSF82866">
    <property type="entry name" value="Multidrug efflux transporter AcrB transmembrane domain"/>
    <property type="match status" value="2"/>
</dbReference>
<dbReference type="Gene3D" id="1.20.1640.10">
    <property type="entry name" value="Multidrug efflux transporter AcrB transmembrane domain"/>
    <property type="match status" value="2"/>
</dbReference>
<evidence type="ECO:0000313" key="3">
    <source>
        <dbReference type="Proteomes" id="UP001239462"/>
    </source>
</evidence>
<feature type="transmembrane region" description="Helical" evidence="1">
    <location>
        <begin position="1014"/>
        <end position="1037"/>
    </location>
</feature>
<dbReference type="InterPro" id="IPR001036">
    <property type="entry name" value="Acrflvin-R"/>
</dbReference>
<dbReference type="Proteomes" id="UP001239462">
    <property type="component" value="Unassembled WGS sequence"/>
</dbReference>
<dbReference type="SUPFAM" id="SSF82714">
    <property type="entry name" value="Multidrug efflux transporter AcrB TolC docking domain, DN and DC subdomains"/>
    <property type="match status" value="2"/>
</dbReference>
<gene>
    <name evidence="2" type="ORF">QTN89_23865</name>
</gene>
<feature type="transmembrane region" description="Helical" evidence="1">
    <location>
        <begin position="471"/>
        <end position="495"/>
    </location>
</feature>
<proteinExistence type="predicted"/>
<name>A0ABT7PPT5_9BACT</name>
<feature type="transmembrane region" description="Helical" evidence="1">
    <location>
        <begin position="12"/>
        <end position="32"/>
    </location>
</feature>
<dbReference type="Gene3D" id="3.30.70.1430">
    <property type="entry name" value="Multidrug efflux transporter AcrB pore domain"/>
    <property type="match status" value="2"/>
</dbReference>